<dbReference type="InterPro" id="IPR004361">
    <property type="entry name" value="Glyoxalase_1"/>
</dbReference>
<evidence type="ECO:0000256" key="12">
    <source>
        <dbReference type="PIRSR" id="PIRSR604361-1"/>
    </source>
</evidence>
<feature type="binding site" evidence="13">
    <location>
        <position position="80"/>
    </location>
    <ligand>
        <name>Zn(2+)</name>
        <dbReference type="ChEBI" id="CHEBI:29105"/>
        <note>ligand shared between dimeric partners</note>
    </ligand>
</feature>
<dbReference type="UniPathway" id="UPA00619">
    <property type="reaction ID" value="UER00675"/>
</dbReference>
<evidence type="ECO:0000256" key="3">
    <source>
        <dbReference type="ARBA" id="ARBA00010363"/>
    </source>
</evidence>
<keyword evidence="7 15" id="KW-0456">Lyase</keyword>
<evidence type="ECO:0000313" key="16">
    <source>
        <dbReference type="Proteomes" id="UP000435138"/>
    </source>
</evidence>
<keyword evidence="5 13" id="KW-0479">Metal-binding</keyword>
<comment type="caution">
    <text evidence="15">The sequence shown here is derived from an EMBL/GenBank/DDBJ whole genome shotgun (WGS) entry which is preliminary data.</text>
</comment>
<dbReference type="GO" id="GO:0046872">
    <property type="term" value="F:metal ion binding"/>
    <property type="evidence" value="ECO:0007669"/>
    <property type="project" value="UniProtKB-KW"/>
</dbReference>
<reference evidence="15 16" key="1">
    <citation type="submission" date="2019-11" db="EMBL/GenBank/DDBJ databases">
        <title>Genome analysis of Rhizobacterium cereale a novel genus and species isolated from maize roots in North Spain.</title>
        <authorList>
            <person name="Menendez E."/>
            <person name="Flores-Felix J.D."/>
            <person name="Ramirez-Bahena M.-H."/>
            <person name="Igual J.M."/>
            <person name="Garcia-Fraile P."/>
            <person name="Peix A."/>
            <person name="Velazquez E."/>
        </authorList>
    </citation>
    <scope>NUCLEOTIDE SEQUENCE [LARGE SCALE GENOMIC DNA]</scope>
    <source>
        <strain evidence="15 16">RZME27</strain>
    </source>
</reference>
<dbReference type="PROSITE" id="PS51819">
    <property type="entry name" value="VOC"/>
    <property type="match status" value="1"/>
</dbReference>
<dbReference type="Proteomes" id="UP000435138">
    <property type="component" value="Unassembled WGS sequence"/>
</dbReference>
<evidence type="ECO:0000313" key="15">
    <source>
        <dbReference type="EMBL" id="MQY45553.1"/>
    </source>
</evidence>
<feature type="domain" description="VOC" evidence="14">
    <location>
        <begin position="2"/>
        <end position="127"/>
    </location>
</feature>
<proteinExistence type="inferred from homology"/>
<dbReference type="InterPro" id="IPR018146">
    <property type="entry name" value="Glyoxalase_1_CS"/>
</dbReference>
<dbReference type="PANTHER" id="PTHR10374:SF30">
    <property type="entry name" value="LACTOYLGLUTATHIONE LYASE"/>
    <property type="match status" value="1"/>
</dbReference>
<dbReference type="Gene3D" id="3.10.180.10">
    <property type="entry name" value="2,3-Dihydroxybiphenyl 1,2-Dioxygenase, domain 1"/>
    <property type="match status" value="1"/>
</dbReference>
<evidence type="ECO:0000256" key="6">
    <source>
        <dbReference type="ARBA" id="ARBA00022833"/>
    </source>
</evidence>
<dbReference type="InterPro" id="IPR029068">
    <property type="entry name" value="Glyas_Bleomycin-R_OHBP_Dase"/>
</dbReference>
<dbReference type="PANTHER" id="PTHR10374">
    <property type="entry name" value="LACTOYLGLUTATHIONE LYASE GLYOXALASE I"/>
    <property type="match status" value="1"/>
</dbReference>
<dbReference type="InterPro" id="IPR037523">
    <property type="entry name" value="VOC_core"/>
</dbReference>
<evidence type="ECO:0000256" key="9">
    <source>
        <dbReference type="ARBA" id="ARBA00030892"/>
    </source>
</evidence>
<dbReference type="SUPFAM" id="SSF54593">
    <property type="entry name" value="Glyoxalase/Bleomycin resistance protein/Dihydroxybiphenyl dioxygenase"/>
    <property type="match status" value="1"/>
</dbReference>
<dbReference type="PROSITE" id="PS00934">
    <property type="entry name" value="GLYOXALASE_I_1"/>
    <property type="match status" value="1"/>
</dbReference>
<dbReference type="EMBL" id="WIXI01000035">
    <property type="protein sequence ID" value="MQY45553.1"/>
    <property type="molecule type" value="Genomic_DNA"/>
</dbReference>
<sequence>MRYLHTMVRIKDIDASLKFYTEIFGLQEVRRTESEKGRFTLIFLAASEDVEAARTNKAPCLELTYNWDTEDYTGGRNFGHLAYEVDNIHEFCQQLMDKGVTINRPPRDGNMAFVRSPDGISIEILQKGAALTPAEPWLSMPNTGSW</sequence>
<evidence type="ECO:0000259" key="14">
    <source>
        <dbReference type="PROSITE" id="PS51819"/>
    </source>
</evidence>
<gene>
    <name evidence="15" type="primary">gloA</name>
    <name evidence="15" type="ORF">GAO09_05685</name>
</gene>
<comment type="similarity">
    <text evidence="3">Belongs to the glyoxalase I family.</text>
</comment>
<keyword evidence="6 13" id="KW-0862">Zinc</keyword>
<dbReference type="NCBIfam" id="TIGR00068">
    <property type="entry name" value="glyox_I"/>
    <property type="match status" value="1"/>
</dbReference>
<evidence type="ECO:0000256" key="13">
    <source>
        <dbReference type="PIRSR" id="PIRSR604361-3"/>
    </source>
</evidence>
<evidence type="ECO:0000256" key="10">
    <source>
        <dbReference type="ARBA" id="ARBA00032460"/>
    </source>
</evidence>
<dbReference type="Pfam" id="PF00903">
    <property type="entry name" value="Glyoxalase"/>
    <property type="match status" value="1"/>
</dbReference>
<evidence type="ECO:0000256" key="2">
    <source>
        <dbReference type="ARBA" id="ARBA00005008"/>
    </source>
</evidence>
<dbReference type="EC" id="4.4.1.5" evidence="4"/>
<organism evidence="15 16">
    <name type="scientific">Endobacterium cereale</name>
    <dbReference type="NCBI Taxonomy" id="2663029"/>
    <lineage>
        <taxon>Bacteria</taxon>
        <taxon>Pseudomonadati</taxon>
        <taxon>Pseudomonadota</taxon>
        <taxon>Alphaproteobacteria</taxon>
        <taxon>Hyphomicrobiales</taxon>
        <taxon>Rhizobiaceae</taxon>
        <taxon>Endobacterium</taxon>
    </lineage>
</organism>
<accession>A0A6A8A3P0</accession>
<dbReference type="RefSeq" id="WP_153353085.1">
    <property type="nucleotide sequence ID" value="NZ_JAYKOO010000001.1"/>
</dbReference>
<comment type="cofactor">
    <cofactor evidence="1">
        <name>Ni(2+)</name>
        <dbReference type="ChEBI" id="CHEBI:49786"/>
    </cofactor>
</comment>
<comment type="cofactor">
    <cofactor evidence="13">
        <name>Zn(2+)</name>
        <dbReference type="ChEBI" id="CHEBI:29105"/>
    </cofactor>
    <text evidence="13">Binds 1 zinc ion per subunit. In the homodimer, two zinc ions are bound between subunits.</text>
</comment>
<dbReference type="GO" id="GO:0004462">
    <property type="term" value="F:lactoylglutathione lyase activity"/>
    <property type="evidence" value="ECO:0007669"/>
    <property type="project" value="UniProtKB-EC"/>
</dbReference>
<feature type="binding site" evidence="13">
    <location>
        <position position="62"/>
    </location>
    <ligand>
        <name>Zn(2+)</name>
        <dbReference type="ChEBI" id="CHEBI:29105"/>
        <note>ligand shared between dimeric partners</note>
    </ligand>
</feature>
<name>A0A6A8A3P0_9HYPH</name>
<evidence type="ECO:0000256" key="8">
    <source>
        <dbReference type="ARBA" id="ARBA00030291"/>
    </source>
</evidence>
<comment type="pathway">
    <text evidence="2">Secondary metabolite metabolism; methylglyoxal degradation; (R)-lactate from methylglyoxal: step 1/2.</text>
</comment>
<evidence type="ECO:0000256" key="11">
    <source>
        <dbReference type="ARBA" id="ARBA00033298"/>
    </source>
</evidence>
<evidence type="ECO:0000256" key="4">
    <source>
        <dbReference type="ARBA" id="ARBA00012081"/>
    </source>
</evidence>
<feature type="binding site" evidence="13">
    <location>
        <position position="123"/>
    </location>
    <ligand>
        <name>Zn(2+)</name>
        <dbReference type="ChEBI" id="CHEBI:29105"/>
        <note>ligand shared between dimeric partners</note>
    </ligand>
</feature>
<keyword evidence="16" id="KW-1185">Reference proteome</keyword>
<evidence type="ECO:0000256" key="1">
    <source>
        <dbReference type="ARBA" id="ARBA00001967"/>
    </source>
</evidence>
<evidence type="ECO:0000256" key="5">
    <source>
        <dbReference type="ARBA" id="ARBA00022723"/>
    </source>
</evidence>
<dbReference type="AlphaFoldDB" id="A0A6A8A3P0"/>
<evidence type="ECO:0000256" key="7">
    <source>
        <dbReference type="ARBA" id="ARBA00023239"/>
    </source>
</evidence>
<dbReference type="InterPro" id="IPR004360">
    <property type="entry name" value="Glyas_Fos-R_dOase_dom"/>
</dbReference>
<feature type="active site" description="Proton donor/acceptor" evidence="12">
    <location>
        <position position="123"/>
    </location>
</feature>
<protein>
    <recommendedName>
        <fullName evidence="4">lactoylglutathione lyase</fullName>
        <ecNumber evidence="4">4.4.1.5</ecNumber>
    </recommendedName>
    <alternativeName>
        <fullName evidence="9">Aldoketomutase</fullName>
    </alternativeName>
    <alternativeName>
        <fullName evidence="8">Ketone-aldehyde mutase</fullName>
    </alternativeName>
    <alternativeName>
        <fullName evidence="10">Methylglyoxalase</fullName>
    </alternativeName>
    <alternativeName>
        <fullName evidence="11">S-D-lactoylglutathione methylglyoxal lyase</fullName>
    </alternativeName>
</protein>